<reference evidence="1" key="1">
    <citation type="submission" date="2014-09" db="EMBL/GenBank/DDBJ databases">
        <authorList>
            <person name="Magalhaes I.L.F."/>
            <person name="Oliveira U."/>
            <person name="Santos F.R."/>
            <person name="Vidigal T.H.D.A."/>
            <person name="Brescovit A.D."/>
            <person name="Santos A.J."/>
        </authorList>
    </citation>
    <scope>NUCLEOTIDE SEQUENCE</scope>
    <source>
        <tissue evidence="1">Shoot tissue taken approximately 20 cm above the soil surface</tissue>
    </source>
</reference>
<proteinExistence type="predicted"/>
<name>A0A0A9BCA6_ARUDO</name>
<dbReference type="EMBL" id="GBRH01236316">
    <property type="protein sequence ID" value="JAD61579.1"/>
    <property type="molecule type" value="Transcribed_RNA"/>
</dbReference>
<dbReference type="AlphaFoldDB" id="A0A0A9BCA6"/>
<sequence length="27" mass="3148">MILFQRRVEGELIIAALAYRDSRILIS</sequence>
<evidence type="ECO:0000313" key="1">
    <source>
        <dbReference type="EMBL" id="JAD61579.1"/>
    </source>
</evidence>
<organism evidence="1">
    <name type="scientific">Arundo donax</name>
    <name type="common">Giant reed</name>
    <name type="synonym">Donax arundinaceus</name>
    <dbReference type="NCBI Taxonomy" id="35708"/>
    <lineage>
        <taxon>Eukaryota</taxon>
        <taxon>Viridiplantae</taxon>
        <taxon>Streptophyta</taxon>
        <taxon>Embryophyta</taxon>
        <taxon>Tracheophyta</taxon>
        <taxon>Spermatophyta</taxon>
        <taxon>Magnoliopsida</taxon>
        <taxon>Liliopsida</taxon>
        <taxon>Poales</taxon>
        <taxon>Poaceae</taxon>
        <taxon>PACMAD clade</taxon>
        <taxon>Arundinoideae</taxon>
        <taxon>Arundineae</taxon>
        <taxon>Arundo</taxon>
    </lineage>
</organism>
<protein>
    <submittedName>
        <fullName evidence="1">Uncharacterized protein</fullName>
    </submittedName>
</protein>
<accession>A0A0A9BCA6</accession>
<reference evidence="1" key="2">
    <citation type="journal article" date="2015" name="Data Brief">
        <title>Shoot transcriptome of the giant reed, Arundo donax.</title>
        <authorList>
            <person name="Barrero R.A."/>
            <person name="Guerrero F.D."/>
            <person name="Moolhuijzen P."/>
            <person name="Goolsby J.A."/>
            <person name="Tidwell J."/>
            <person name="Bellgard S.E."/>
            <person name="Bellgard M.I."/>
        </authorList>
    </citation>
    <scope>NUCLEOTIDE SEQUENCE</scope>
    <source>
        <tissue evidence="1">Shoot tissue taken approximately 20 cm above the soil surface</tissue>
    </source>
</reference>